<keyword evidence="1" id="KW-0472">Membrane</keyword>
<feature type="transmembrane region" description="Helical" evidence="1">
    <location>
        <begin position="350"/>
        <end position="368"/>
    </location>
</feature>
<keyword evidence="1" id="KW-1133">Transmembrane helix</keyword>
<gene>
    <name evidence="2" type="ORF">LMG032447_01202</name>
</gene>
<keyword evidence="1" id="KW-0812">Transmembrane</keyword>
<feature type="transmembrane region" description="Helical" evidence="1">
    <location>
        <begin position="263"/>
        <end position="284"/>
    </location>
</feature>
<evidence type="ECO:0000313" key="3">
    <source>
        <dbReference type="Proteomes" id="UP000838102"/>
    </source>
</evidence>
<dbReference type="RefSeq" id="WP_248706569.1">
    <property type="nucleotide sequence ID" value="NZ_CAKOET010000007.1"/>
</dbReference>
<reference evidence="2" key="1">
    <citation type="submission" date="2022-03" db="EMBL/GenBank/DDBJ databases">
        <authorList>
            <person name="Hettiarachchi G."/>
        </authorList>
    </citation>
    <scope>NUCLEOTIDE SEQUENCE</scope>
    <source>
        <strain evidence="2">LMG 32447</strain>
    </source>
</reference>
<feature type="transmembrane region" description="Helical" evidence="1">
    <location>
        <begin position="190"/>
        <end position="213"/>
    </location>
</feature>
<feature type="transmembrane region" description="Helical" evidence="1">
    <location>
        <begin position="127"/>
        <end position="152"/>
    </location>
</feature>
<feature type="transmembrane region" description="Helical" evidence="1">
    <location>
        <begin position="53"/>
        <end position="73"/>
    </location>
</feature>
<feature type="transmembrane region" description="Helical" evidence="1">
    <location>
        <begin position="296"/>
        <end position="316"/>
    </location>
</feature>
<evidence type="ECO:0000313" key="2">
    <source>
        <dbReference type="EMBL" id="CAH1856022.1"/>
    </source>
</evidence>
<proteinExistence type="predicted"/>
<feature type="transmembrane region" description="Helical" evidence="1">
    <location>
        <begin position="85"/>
        <end position="106"/>
    </location>
</feature>
<protein>
    <submittedName>
        <fullName evidence="2">Uncharacterized protein</fullName>
    </submittedName>
</protein>
<sequence length="387" mass="43846">MSKDYYQINVPKPLLEKIGIAHGEEVEITLKNKAVNITRPNQENQSEDISIRWFLFPSLISTAIFFLVAYYQQRSIIPLTGSNSIATSVILLGEISGMVGFIWTHVQQTRQLSSPEDRRVAWRLTPTLIIAFATMQAFITIGTFWAIGYLFQNASFDLITATILFFMFISITNFLMIYSALLASTTYITALLVLTIVGGVLVSMVTNSQLLWWQHNFSFLGTNQAQFSWTFNATLMISGLIWITLIDYLFVPIQQRFPKNWRLITLRALLTLDALSLACIGAIPNNQGLFHILHDSIANCLILFTAIPMIGLKVLLPNATKEFITFSYLTAGGMAISMTLFYIIRYLSLTAFEIIALALAISWLLLLMQHIHKLFQTDIHSYFVRIE</sequence>
<organism evidence="2 3">
    <name type="scientific">Convivina praedatoris</name>
    <dbReference type="NCBI Taxonomy" id="2880963"/>
    <lineage>
        <taxon>Bacteria</taxon>
        <taxon>Bacillati</taxon>
        <taxon>Bacillota</taxon>
        <taxon>Bacilli</taxon>
        <taxon>Lactobacillales</taxon>
        <taxon>Lactobacillaceae</taxon>
        <taxon>Convivina</taxon>
    </lineage>
</organism>
<evidence type="ECO:0000256" key="1">
    <source>
        <dbReference type="SAM" id="Phobius"/>
    </source>
</evidence>
<feature type="transmembrane region" description="Helical" evidence="1">
    <location>
        <begin position="323"/>
        <end position="344"/>
    </location>
</feature>
<feature type="transmembrane region" description="Helical" evidence="1">
    <location>
        <begin position="158"/>
        <end position="178"/>
    </location>
</feature>
<dbReference type="EMBL" id="CAKOEU010000006">
    <property type="protein sequence ID" value="CAH1856022.1"/>
    <property type="molecule type" value="Genomic_DNA"/>
</dbReference>
<name>A0ABM9D2Q2_9LACO</name>
<dbReference type="Proteomes" id="UP000838102">
    <property type="component" value="Unassembled WGS sequence"/>
</dbReference>
<feature type="transmembrane region" description="Helical" evidence="1">
    <location>
        <begin position="233"/>
        <end position="251"/>
    </location>
</feature>
<comment type="caution">
    <text evidence="2">The sequence shown here is derived from an EMBL/GenBank/DDBJ whole genome shotgun (WGS) entry which is preliminary data.</text>
</comment>
<accession>A0ABM9D2Q2</accession>
<keyword evidence="3" id="KW-1185">Reference proteome</keyword>